<dbReference type="EMBL" id="JABANP010000780">
    <property type="protein sequence ID" value="KAF4679128.1"/>
    <property type="molecule type" value="Genomic_DNA"/>
</dbReference>
<comment type="similarity">
    <text evidence="1">Belongs to the peptidase S10 family.</text>
</comment>
<name>A0A7J6N5D2_PEROL</name>
<evidence type="ECO:0000313" key="7">
    <source>
        <dbReference type="EMBL" id="KAF4679128.1"/>
    </source>
</evidence>
<feature type="chain" id="PRO_5029514040" evidence="6">
    <location>
        <begin position="20"/>
        <end position="457"/>
    </location>
</feature>
<evidence type="ECO:0000256" key="6">
    <source>
        <dbReference type="SAM" id="SignalP"/>
    </source>
</evidence>
<dbReference type="InterPro" id="IPR001563">
    <property type="entry name" value="Peptidase_S10"/>
</dbReference>
<accession>A0A7J6N5D2</accession>
<dbReference type="AlphaFoldDB" id="A0A7J6N5D2"/>
<dbReference type="PRINTS" id="PR00724">
    <property type="entry name" value="CRBOXYPTASEC"/>
</dbReference>
<dbReference type="OrthoDB" id="443318at2759"/>
<protein>
    <submittedName>
        <fullName evidence="7">Uncharacterized protein</fullName>
    </submittedName>
</protein>
<evidence type="ECO:0000256" key="2">
    <source>
        <dbReference type="ARBA" id="ARBA00022645"/>
    </source>
</evidence>
<comment type="caution">
    <text evidence="7">The sequence shown here is derived from an EMBL/GenBank/DDBJ whole genome shotgun (WGS) entry which is preliminary data.</text>
</comment>
<dbReference type="Pfam" id="PF00450">
    <property type="entry name" value="Peptidase_S10"/>
    <property type="match status" value="1"/>
</dbReference>
<dbReference type="SUPFAM" id="SSF53474">
    <property type="entry name" value="alpha/beta-Hydrolases"/>
    <property type="match status" value="1"/>
</dbReference>
<evidence type="ECO:0000256" key="3">
    <source>
        <dbReference type="ARBA" id="ARBA00022670"/>
    </source>
</evidence>
<keyword evidence="5" id="KW-0325">Glycoprotein</keyword>
<keyword evidence="6" id="KW-0732">Signal</keyword>
<dbReference type="PANTHER" id="PTHR11802">
    <property type="entry name" value="SERINE PROTEASE FAMILY S10 SERINE CARBOXYPEPTIDASE"/>
    <property type="match status" value="1"/>
</dbReference>
<dbReference type="PANTHER" id="PTHR11802:SF113">
    <property type="entry name" value="SERINE CARBOXYPEPTIDASE CTSA-4.1"/>
    <property type="match status" value="1"/>
</dbReference>
<proteinExistence type="inferred from homology"/>
<organism evidence="7 8">
    <name type="scientific">Perkinsus olseni</name>
    <name type="common">Perkinsus atlanticus</name>
    <dbReference type="NCBI Taxonomy" id="32597"/>
    <lineage>
        <taxon>Eukaryota</taxon>
        <taxon>Sar</taxon>
        <taxon>Alveolata</taxon>
        <taxon>Perkinsozoa</taxon>
        <taxon>Perkinsea</taxon>
        <taxon>Perkinsida</taxon>
        <taxon>Perkinsidae</taxon>
        <taxon>Perkinsus</taxon>
    </lineage>
</organism>
<keyword evidence="4" id="KW-0378">Hydrolase</keyword>
<dbReference type="Gene3D" id="1.10.287.410">
    <property type="match status" value="1"/>
</dbReference>
<feature type="signal peptide" evidence="6">
    <location>
        <begin position="1"/>
        <end position="19"/>
    </location>
</feature>
<gene>
    <name evidence="7" type="ORF">FOZ60_015472</name>
</gene>
<evidence type="ECO:0000256" key="1">
    <source>
        <dbReference type="ARBA" id="ARBA00009431"/>
    </source>
</evidence>
<evidence type="ECO:0000313" key="8">
    <source>
        <dbReference type="Proteomes" id="UP000541610"/>
    </source>
</evidence>
<sequence>MLFPSVILYFSSFLSELSTARLSSTGAGNTTSRRLQVVHQGKGGLCDPNVEQAHGSYTVDPQNPKREYFFWFFESRNDPETDPIFLWLEGGPGESGVASAVGYNGPCLVNKKGTEASTNPYSWTNRANGIWLDQPVRVGYSKGWPPEQTFAETVENIYSFLDQFLDEFPKYKGPLYLVGASYAGVLLPQVAHAVKIGSPKINLRGIIFCNAMVNARKQWPSFPEMAFKSKTVEPVITEDQYDKMNQQIPACLDMIDKCNKQIKSCEDAHIHCQSIVLDPLVENGVDFYKLSAKCSDPDQHLPEGCLNEEDPPNVEAYLNRENVKTFLKVSGKFIISSDSVYQQLSPFALVNSDYFLPGLLDSDIRVLTVAGDVDYVCNFMGLKKWMLGLAWKGQEDFRKAADVEFKDSTGRVVGLRRTSNNGGYDFVQVYGGSHTAVHENPRGVMETVNSFMLHTRL</sequence>
<dbReference type="Proteomes" id="UP000541610">
    <property type="component" value="Unassembled WGS sequence"/>
</dbReference>
<dbReference type="GO" id="GO:0004185">
    <property type="term" value="F:serine-type carboxypeptidase activity"/>
    <property type="evidence" value="ECO:0007669"/>
    <property type="project" value="InterPro"/>
</dbReference>
<dbReference type="InterPro" id="IPR029058">
    <property type="entry name" value="AB_hydrolase_fold"/>
</dbReference>
<evidence type="ECO:0000256" key="4">
    <source>
        <dbReference type="ARBA" id="ARBA00022801"/>
    </source>
</evidence>
<dbReference type="Gene3D" id="3.40.50.1820">
    <property type="entry name" value="alpha/beta hydrolase"/>
    <property type="match status" value="1"/>
</dbReference>
<keyword evidence="2" id="KW-0121">Carboxypeptidase</keyword>
<evidence type="ECO:0000256" key="5">
    <source>
        <dbReference type="ARBA" id="ARBA00023180"/>
    </source>
</evidence>
<dbReference type="GO" id="GO:0006508">
    <property type="term" value="P:proteolysis"/>
    <property type="evidence" value="ECO:0007669"/>
    <property type="project" value="UniProtKB-KW"/>
</dbReference>
<keyword evidence="3" id="KW-0645">Protease</keyword>
<reference evidence="7 8" key="1">
    <citation type="submission" date="2020-04" db="EMBL/GenBank/DDBJ databases">
        <title>Perkinsus olseni comparative genomics.</title>
        <authorList>
            <person name="Bogema D.R."/>
        </authorList>
    </citation>
    <scope>NUCLEOTIDE SEQUENCE [LARGE SCALE GENOMIC DNA]</scope>
    <source>
        <strain evidence="7">00978-12</strain>
    </source>
</reference>